<dbReference type="SUPFAM" id="SSF54001">
    <property type="entry name" value="Cysteine proteinases"/>
    <property type="match status" value="1"/>
</dbReference>
<keyword evidence="8" id="KW-1185">Reference proteome</keyword>
<comment type="similarity">
    <text evidence="1">Belongs to the peptidase C40 family.</text>
</comment>
<dbReference type="InterPro" id="IPR000064">
    <property type="entry name" value="NLP_P60_dom"/>
</dbReference>
<dbReference type="Pfam" id="PF01471">
    <property type="entry name" value="PG_binding_1"/>
    <property type="match status" value="1"/>
</dbReference>
<sequence>MDISTVQGPGSRAAESTMPSMNIGDRSSFVRTLQQTLAEKGHNPSSNIDGIFGAETLKAVRSYQLVNGISNPNGNFYGTAGPQTLGSLGFEHTRGPVSAASLQTSAPPLTMTAGRTETAPSASMDADALLTSAQRYLGTPYVWGGTTTSGMDCSGFVQKVMKEHGVELPRTTAQMWAASEPVSSPQKGDLVFFETRSGPSHVGIYMGGDKFIHAGASTGVTETDMNNPYWSERYLGAKRPDTA</sequence>
<evidence type="ECO:0000313" key="7">
    <source>
        <dbReference type="EMBL" id="PRO66549.1"/>
    </source>
</evidence>
<dbReference type="Proteomes" id="UP000243650">
    <property type="component" value="Unassembled WGS sequence"/>
</dbReference>
<dbReference type="Pfam" id="PF00877">
    <property type="entry name" value="NLPC_P60"/>
    <property type="match status" value="1"/>
</dbReference>
<dbReference type="Gene3D" id="1.10.101.10">
    <property type="entry name" value="PGBD-like superfamily/PGBD"/>
    <property type="match status" value="1"/>
</dbReference>
<evidence type="ECO:0000256" key="5">
    <source>
        <dbReference type="SAM" id="MobiDB-lite"/>
    </source>
</evidence>
<dbReference type="OrthoDB" id="9813368at2"/>
<proteinExistence type="inferred from homology"/>
<dbReference type="GO" id="GO:0006508">
    <property type="term" value="P:proteolysis"/>
    <property type="evidence" value="ECO:0007669"/>
    <property type="project" value="UniProtKB-KW"/>
</dbReference>
<dbReference type="AlphaFoldDB" id="A0A2P6MJU4"/>
<feature type="domain" description="NlpC/P60" evidence="6">
    <location>
        <begin position="123"/>
        <end position="241"/>
    </location>
</feature>
<evidence type="ECO:0000313" key="8">
    <source>
        <dbReference type="Proteomes" id="UP000243650"/>
    </source>
</evidence>
<accession>A0A2P6MJU4</accession>
<evidence type="ECO:0000256" key="3">
    <source>
        <dbReference type="ARBA" id="ARBA00022801"/>
    </source>
</evidence>
<gene>
    <name evidence="7" type="ORF">C6I21_04180</name>
</gene>
<dbReference type="InterPro" id="IPR051202">
    <property type="entry name" value="Peptidase_C40"/>
</dbReference>
<evidence type="ECO:0000256" key="4">
    <source>
        <dbReference type="ARBA" id="ARBA00022807"/>
    </source>
</evidence>
<dbReference type="PANTHER" id="PTHR47053">
    <property type="entry name" value="MUREIN DD-ENDOPEPTIDASE MEPH-RELATED"/>
    <property type="match status" value="1"/>
</dbReference>
<dbReference type="InterPro" id="IPR036365">
    <property type="entry name" value="PGBD-like_sf"/>
</dbReference>
<reference evidence="7 8" key="1">
    <citation type="submission" date="2018-03" db="EMBL/GenBank/DDBJ databases">
        <title>Bacillus urumqiensis sp. nov., a moderately haloalkaliphilic bacterium isolated from a salt lake.</title>
        <authorList>
            <person name="Zhao B."/>
            <person name="Liao Z."/>
        </authorList>
    </citation>
    <scope>NUCLEOTIDE SEQUENCE [LARGE SCALE GENOMIC DNA]</scope>
    <source>
        <strain evidence="7 8">BZ-SZ-XJ18</strain>
    </source>
</reference>
<dbReference type="Gene3D" id="3.90.1720.10">
    <property type="entry name" value="endopeptidase domain like (from Nostoc punctiforme)"/>
    <property type="match status" value="1"/>
</dbReference>
<dbReference type="PROSITE" id="PS51935">
    <property type="entry name" value="NLPC_P60"/>
    <property type="match status" value="1"/>
</dbReference>
<dbReference type="GO" id="GO:0008234">
    <property type="term" value="F:cysteine-type peptidase activity"/>
    <property type="evidence" value="ECO:0007669"/>
    <property type="project" value="UniProtKB-KW"/>
</dbReference>
<dbReference type="InterPro" id="IPR038765">
    <property type="entry name" value="Papain-like_cys_pep_sf"/>
</dbReference>
<evidence type="ECO:0000259" key="6">
    <source>
        <dbReference type="PROSITE" id="PS51935"/>
    </source>
</evidence>
<dbReference type="PANTHER" id="PTHR47053:SF1">
    <property type="entry name" value="MUREIN DD-ENDOPEPTIDASE MEPH-RELATED"/>
    <property type="match status" value="1"/>
</dbReference>
<dbReference type="InterPro" id="IPR002477">
    <property type="entry name" value="Peptidoglycan-bd-like"/>
</dbReference>
<name>A0A2P6MJU4_ALKUR</name>
<evidence type="ECO:0000256" key="2">
    <source>
        <dbReference type="ARBA" id="ARBA00022670"/>
    </source>
</evidence>
<keyword evidence="3" id="KW-0378">Hydrolase</keyword>
<evidence type="ECO:0000256" key="1">
    <source>
        <dbReference type="ARBA" id="ARBA00007074"/>
    </source>
</evidence>
<dbReference type="EMBL" id="PVNS01000003">
    <property type="protein sequence ID" value="PRO66549.1"/>
    <property type="molecule type" value="Genomic_DNA"/>
</dbReference>
<keyword evidence="4" id="KW-0788">Thiol protease</keyword>
<organism evidence="7 8">
    <name type="scientific">Alkalicoccus urumqiensis</name>
    <name type="common">Bacillus urumqiensis</name>
    <dbReference type="NCBI Taxonomy" id="1548213"/>
    <lineage>
        <taxon>Bacteria</taxon>
        <taxon>Bacillati</taxon>
        <taxon>Bacillota</taxon>
        <taxon>Bacilli</taxon>
        <taxon>Bacillales</taxon>
        <taxon>Bacillaceae</taxon>
        <taxon>Alkalicoccus</taxon>
    </lineage>
</organism>
<protein>
    <recommendedName>
        <fullName evidence="6">NlpC/P60 domain-containing protein</fullName>
    </recommendedName>
</protein>
<feature type="region of interest" description="Disordered" evidence="5">
    <location>
        <begin position="1"/>
        <end position="24"/>
    </location>
</feature>
<comment type="caution">
    <text evidence="7">The sequence shown here is derived from an EMBL/GenBank/DDBJ whole genome shotgun (WGS) entry which is preliminary data.</text>
</comment>
<dbReference type="InterPro" id="IPR036366">
    <property type="entry name" value="PGBDSf"/>
</dbReference>
<keyword evidence="2" id="KW-0645">Protease</keyword>
<dbReference type="SUPFAM" id="SSF47090">
    <property type="entry name" value="PGBD-like"/>
    <property type="match status" value="1"/>
</dbReference>